<evidence type="ECO:0000256" key="3">
    <source>
        <dbReference type="PIRSR" id="PIRSR603782-2"/>
    </source>
</evidence>
<reference evidence="4 5" key="1">
    <citation type="submission" date="2018-09" db="EMBL/GenBank/DDBJ databases">
        <authorList>
            <person name="Zhu H."/>
        </authorList>
    </citation>
    <scope>NUCLEOTIDE SEQUENCE [LARGE SCALE GENOMIC DNA]</scope>
    <source>
        <strain evidence="4 5">K2R10-39</strain>
    </source>
</reference>
<protein>
    <submittedName>
        <fullName evidence="4">SCO family protein</fullName>
    </submittedName>
</protein>
<sequence>MQRLNHRRPVNAAGCISMRLRTYEGEHGGEPVRGFLQGRELSWARLVSGRDGLTRMHQGCRRDMKTPSMKNKARGDSLINFVFGIGVRFNKLFRRQLPACASLHLLSADAQLGFLARSICLTFLLAVPLPSRAHEPASAPPPLNSFELPQPKGLQQFALTDHRGVRFDKAGFEGRWTFVLFGYTHCTDVCPATLFELRETRRTLASARSDIATATIFVSVDPQRDTRERLAAYVTHFGEGLRGVHGAPASVKAFAEQFRVRYATAASNRRAAQYVVDHTASVALVGPDARLHAVFMLPLRPEQVAADVARMDARMQTARHDIPTPKDAK</sequence>
<gene>
    <name evidence="4" type="ORF">D3870_20265</name>
</gene>
<dbReference type="PANTHER" id="PTHR12151:SF25">
    <property type="entry name" value="LINALOOL DEHYDRATASE_ISOMERASE DOMAIN-CONTAINING PROTEIN"/>
    <property type="match status" value="1"/>
</dbReference>
<name>A0A418WVQ9_9BURK</name>
<comment type="caution">
    <text evidence="4">The sequence shown here is derived from an EMBL/GenBank/DDBJ whole genome shotgun (WGS) entry which is preliminary data.</text>
</comment>
<dbReference type="PANTHER" id="PTHR12151">
    <property type="entry name" value="ELECTRON TRANSPORT PROTIN SCO1/SENC FAMILY MEMBER"/>
    <property type="match status" value="1"/>
</dbReference>
<dbReference type="Gene3D" id="3.40.30.10">
    <property type="entry name" value="Glutaredoxin"/>
    <property type="match status" value="1"/>
</dbReference>
<proteinExistence type="inferred from homology"/>
<keyword evidence="3" id="KW-1015">Disulfide bond</keyword>
<dbReference type="InterPro" id="IPR036249">
    <property type="entry name" value="Thioredoxin-like_sf"/>
</dbReference>
<dbReference type="GO" id="GO:0046872">
    <property type="term" value="F:metal ion binding"/>
    <property type="evidence" value="ECO:0007669"/>
    <property type="project" value="UniProtKB-KW"/>
</dbReference>
<dbReference type="InterPro" id="IPR003782">
    <property type="entry name" value="SCO1/SenC"/>
</dbReference>
<evidence type="ECO:0000256" key="2">
    <source>
        <dbReference type="PIRSR" id="PIRSR603782-1"/>
    </source>
</evidence>
<evidence type="ECO:0000256" key="1">
    <source>
        <dbReference type="ARBA" id="ARBA00010996"/>
    </source>
</evidence>
<keyword evidence="5" id="KW-1185">Reference proteome</keyword>
<keyword evidence="2" id="KW-0186">Copper</keyword>
<dbReference type="Pfam" id="PF02630">
    <property type="entry name" value="SCO1-SenC"/>
    <property type="match status" value="1"/>
</dbReference>
<dbReference type="AlphaFoldDB" id="A0A418WVQ9"/>
<dbReference type="EMBL" id="QYUN01000003">
    <property type="protein sequence ID" value="RJF96738.1"/>
    <property type="molecule type" value="Genomic_DNA"/>
</dbReference>
<dbReference type="SUPFAM" id="SSF52833">
    <property type="entry name" value="Thioredoxin-like"/>
    <property type="match status" value="1"/>
</dbReference>
<accession>A0A418WVQ9</accession>
<dbReference type="Proteomes" id="UP000285190">
    <property type="component" value="Unassembled WGS sequence"/>
</dbReference>
<organism evidence="4 5">
    <name type="scientific">Noviherbaspirillum cavernae</name>
    <dbReference type="NCBI Taxonomy" id="2320862"/>
    <lineage>
        <taxon>Bacteria</taxon>
        <taxon>Pseudomonadati</taxon>
        <taxon>Pseudomonadota</taxon>
        <taxon>Betaproteobacteria</taxon>
        <taxon>Burkholderiales</taxon>
        <taxon>Oxalobacteraceae</taxon>
        <taxon>Noviherbaspirillum</taxon>
    </lineage>
</organism>
<evidence type="ECO:0000313" key="5">
    <source>
        <dbReference type="Proteomes" id="UP000285190"/>
    </source>
</evidence>
<dbReference type="CDD" id="cd02968">
    <property type="entry name" value="SCO"/>
    <property type="match status" value="1"/>
</dbReference>
<feature type="binding site" evidence="2">
    <location>
        <position position="278"/>
    </location>
    <ligand>
        <name>Cu cation</name>
        <dbReference type="ChEBI" id="CHEBI:23378"/>
    </ligand>
</feature>
<keyword evidence="2" id="KW-0479">Metal-binding</keyword>
<comment type="similarity">
    <text evidence="1">Belongs to the SCO1/2 family.</text>
</comment>
<feature type="disulfide bond" description="Redox-active" evidence="3">
    <location>
        <begin position="186"/>
        <end position="190"/>
    </location>
</feature>
<feature type="binding site" evidence="2">
    <location>
        <position position="186"/>
    </location>
    <ligand>
        <name>Cu cation</name>
        <dbReference type="ChEBI" id="CHEBI:23378"/>
    </ligand>
</feature>
<evidence type="ECO:0000313" key="4">
    <source>
        <dbReference type="EMBL" id="RJF96738.1"/>
    </source>
</evidence>
<feature type="binding site" evidence="2">
    <location>
        <position position="190"/>
    </location>
    <ligand>
        <name>Cu cation</name>
        <dbReference type="ChEBI" id="CHEBI:23378"/>
    </ligand>
</feature>